<sequence length="68" mass="7688">MLSENIIRLRKEQSISLRKLSNLVGVGSSVIFNIEKNNTKNPRIDTVCKIAEVLNVSLDELVYGKRTE</sequence>
<dbReference type="SMART" id="SM00530">
    <property type="entry name" value="HTH_XRE"/>
    <property type="match status" value="1"/>
</dbReference>
<dbReference type="CDD" id="cd00093">
    <property type="entry name" value="HTH_XRE"/>
    <property type="match status" value="1"/>
</dbReference>
<dbReference type="Proteomes" id="UP001299068">
    <property type="component" value="Unassembled WGS sequence"/>
</dbReference>
<gene>
    <name evidence="3" type="ORF">K5V21_17260</name>
</gene>
<name>A0ABS7L2Q2_CLOSR</name>
<evidence type="ECO:0000259" key="2">
    <source>
        <dbReference type="PROSITE" id="PS50943"/>
    </source>
</evidence>
<keyword evidence="4" id="KW-1185">Reference proteome</keyword>
<dbReference type="PROSITE" id="PS50943">
    <property type="entry name" value="HTH_CROC1"/>
    <property type="match status" value="1"/>
</dbReference>
<dbReference type="SUPFAM" id="SSF47413">
    <property type="entry name" value="lambda repressor-like DNA-binding domains"/>
    <property type="match status" value="1"/>
</dbReference>
<accession>A0ABS7L2Q2</accession>
<reference evidence="3 4" key="1">
    <citation type="journal article" date="2021" name="Cell Host Microbe">
        <title>in vivo commensal control of Clostridioides difficile virulence.</title>
        <authorList>
            <person name="Girinathan B.P."/>
            <person name="Dibenedetto N."/>
            <person name="Worley J.N."/>
            <person name="Peltier J."/>
            <person name="Arrieta-Ortiz M.L."/>
            <person name="Rupa Christinal Immanuel S."/>
            <person name="Lavin R."/>
            <person name="Delaney M.L."/>
            <person name="Cummins C."/>
            <person name="Hoffmann M."/>
            <person name="Luo Y."/>
            <person name="Gonzalez-Escalona N."/>
            <person name="Allard M."/>
            <person name="Onderdonk A.B."/>
            <person name="Gerber G.K."/>
            <person name="Sonenshein A.L."/>
            <person name="Baliga N."/>
            <person name="Dupuy B."/>
            <person name="Bry L."/>
        </authorList>
    </citation>
    <scope>NUCLEOTIDE SEQUENCE [LARGE SCALE GENOMIC DNA]</scope>
    <source>
        <strain evidence="3 4">DSM 599</strain>
    </source>
</reference>
<dbReference type="PANTHER" id="PTHR46558:SF11">
    <property type="entry name" value="HTH-TYPE TRANSCRIPTIONAL REGULATOR XRE"/>
    <property type="match status" value="1"/>
</dbReference>
<dbReference type="RefSeq" id="WP_221862318.1">
    <property type="nucleotide sequence ID" value="NZ_JAIKTU010000018.1"/>
</dbReference>
<dbReference type="Pfam" id="PF01381">
    <property type="entry name" value="HTH_3"/>
    <property type="match status" value="1"/>
</dbReference>
<comment type="caution">
    <text evidence="3">The sequence shown here is derived from an EMBL/GenBank/DDBJ whole genome shotgun (WGS) entry which is preliminary data.</text>
</comment>
<keyword evidence="1" id="KW-0238">DNA-binding</keyword>
<evidence type="ECO:0000313" key="4">
    <source>
        <dbReference type="Proteomes" id="UP001299068"/>
    </source>
</evidence>
<dbReference type="InterPro" id="IPR001387">
    <property type="entry name" value="Cro/C1-type_HTH"/>
</dbReference>
<protein>
    <submittedName>
        <fullName evidence="3">Helix-turn-helix domain-containing protein</fullName>
    </submittedName>
</protein>
<evidence type="ECO:0000313" key="3">
    <source>
        <dbReference type="EMBL" id="MBY0757182.1"/>
    </source>
</evidence>
<dbReference type="InterPro" id="IPR010982">
    <property type="entry name" value="Lambda_DNA-bd_dom_sf"/>
</dbReference>
<dbReference type="Gene3D" id="1.10.260.40">
    <property type="entry name" value="lambda repressor-like DNA-binding domains"/>
    <property type="match status" value="1"/>
</dbReference>
<dbReference type="EMBL" id="JAIKTU010000018">
    <property type="protein sequence ID" value="MBY0757182.1"/>
    <property type="molecule type" value="Genomic_DNA"/>
</dbReference>
<organism evidence="3 4">
    <name type="scientific">Clostridium sardiniense</name>
    <name type="common">Clostridium absonum</name>
    <dbReference type="NCBI Taxonomy" id="29369"/>
    <lineage>
        <taxon>Bacteria</taxon>
        <taxon>Bacillati</taxon>
        <taxon>Bacillota</taxon>
        <taxon>Clostridia</taxon>
        <taxon>Eubacteriales</taxon>
        <taxon>Clostridiaceae</taxon>
        <taxon>Clostridium</taxon>
    </lineage>
</organism>
<feature type="domain" description="HTH cro/C1-type" evidence="2">
    <location>
        <begin position="6"/>
        <end position="61"/>
    </location>
</feature>
<evidence type="ECO:0000256" key="1">
    <source>
        <dbReference type="ARBA" id="ARBA00023125"/>
    </source>
</evidence>
<dbReference type="PANTHER" id="PTHR46558">
    <property type="entry name" value="TRACRIPTIONAL REGULATORY PROTEIN-RELATED-RELATED"/>
    <property type="match status" value="1"/>
</dbReference>
<proteinExistence type="predicted"/>